<feature type="domain" description="HAMP" evidence="13">
    <location>
        <begin position="304"/>
        <end position="352"/>
    </location>
</feature>
<protein>
    <recommendedName>
        <fullName evidence="3">histidine kinase</fullName>
        <ecNumber evidence="3">2.7.13.3</ecNumber>
    </recommendedName>
</protein>
<evidence type="ECO:0000259" key="12">
    <source>
        <dbReference type="PROSITE" id="PS50109"/>
    </source>
</evidence>
<evidence type="ECO:0000256" key="7">
    <source>
        <dbReference type="ARBA" id="ARBA00022777"/>
    </source>
</evidence>
<comment type="caution">
    <text evidence="14">The sequence shown here is derived from an EMBL/GenBank/DDBJ whole genome shotgun (WGS) entry which is preliminary data.</text>
</comment>
<dbReference type="EMBL" id="JAVDYB010000001">
    <property type="protein sequence ID" value="MDR7277179.1"/>
    <property type="molecule type" value="Genomic_DNA"/>
</dbReference>
<keyword evidence="4" id="KW-0597">Phosphoprotein</keyword>
<accession>A0AAE3YRT5</accession>
<evidence type="ECO:0000256" key="6">
    <source>
        <dbReference type="ARBA" id="ARBA00022692"/>
    </source>
</evidence>
<dbReference type="GO" id="GO:0000155">
    <property type="term" value="F:phosphorelay sensor kinase activity"/>
    <property type="evidence" value="ECO:0007669"/>
    <property type="project" value="InterPro"/>
</dbReference>
<feature type="domain" description="Histidine kinase" evidence="12">
    <location>
        <begin position="360"/>
        <end position="574"/>
    </location>
</feature>
<keyword evidence="6 11" id="KW-0812">Transmembrane</keyword>
<dbReference type="PANTHER" id="PTHR43711:SF1">
    <property type="entry name" value="HISTIDINE KINASE 1"/>
    <property type="match status" value="1"/>
</dbReference>
<dbReference type="GO" id="GO:0005886">
    <property type="term" value="C:plasma membrane"/>
    <property type="evidence" value="ECO:0007669"/>
    <property type="project" value="UniProtKB-SubCell"/>
</dbReference>
<evidence type="ECO:0000256" key="2">
    <source>
        <dbReference type="ARBA" id="ARBA00004236"/>
    </source>
</evidence>
<feature type="coiled-coil region" evidence="10">
    <location>
        <begin position="333"/>
        <end position="360"/>
    </location>
</feature>
<dbReference type="Gene3D" id="6.10.340.10">
    <property type="match status" value="1"/>
</dbReference>
<evidence type="ECO:0000313" key="15">
    <source>
        <dbReference type="Proteomes" id="UP001183643"/>
    </source>
</evidence>
<dbReference type="CDD" id="cd00082">
    <property type="entry name" value="HisKA"/>
    <property type="match status" value="1"/>
</dbReference>
<dbReference type="InterPro" id="IPR036097">
    <property type="entry name" value="HisK_dim/P_sf"/>
</dbReference>
<dbReference type="SMART" id="SM00387">
    <property type="entry name" value="HATPase_c"/>
    <property type="match status" value="1"/>
</dbReference>
<organism evidence="14 15">
    <name type="scientific">Catenuloplanes atrovinosus</name>
    <dbReference type="NCBI Taxonomy" id="137266"/>
    <lineage>
        <taxon>Bacteria</taxon>
        <taxon>Bacillati</taxon>
        <taxon>Actinomycetota</taxon>
        <taxon>Actinomycetes</taxon>
        <taxon>Micromonosporales</taxon>
        <taxon>Micromonosporaceae</taxon>
        <taxon>Catenuloplanes</taxon>
    </lineage>
</organism>
<keyword evidence="10" id="KW-0175">Coiled coil</keyword>
<keyword evidence="15" id="KW-1185">Reference proteome</keyword>
<dbReference type="InterPro" id="IPR003594">
    <property type="entry name" value="HATPase_dom"/>
</dbReference>
<sequence>MRRSILVRLLTTSILVVICAITGTAWLAVTTTTAAVRQAQNRTIADDRAVYDAVLEYAATHRDWSGVGGLLGELSRRTGHRVTLLGEDRRPIADSGPGPALDRTRPIATVDALRVDGEQRIDPRVTGPYLLPESERAALREKAEAMAQCMSAYGVAGEIVEGPTGRPAIRLDTPDYGGATIVCRAFLEEPTATERAPLRELAVRVRECLGLDPDAAELTLRPDFTIQLGKRYALTHDEATCLANAREAQLRPWAAPPALLFITDPAAGARPEVFSLSRDNLVRIALVTTAVLAVTVAFTVVAGLRLVRPLRALTVAAGAPAGARMPIAGRDEIGHLARVLNDLSARRERAESQRKEMISDIAHELRNPMTNIRSWLEAAEDGVTATDARLLALLLDETSQLSRILDDLRDLAAADAGTLRIHPEPIRLGDALGPAADAHRGAAETGGVRLRTSFDPRLPIVADPVRLRQIVGNLLSNAVRHTPPGGTVALAADLVRDELVVTVTDTGTGIAPEDLPHVFDRFWRADDSRRRSTGGSGLGLAIVRDLAAAHGGGVEAVSALGAGTTVTVRLPANGRS</sequence>
<reference evidence="14" key="1">
    <citation type="submission" date="2023-07" db="EMBL/GenBank/DDBJ databases">
        <title>Sequencing the genomes of 1000 actinobacteria strains.</title>
        <authorList>
            <person name="Klenk H.-P."/>
        </authorList>
    </citation>
    <scope>NUCLEOTIDE SEQUENCE</scope>
    <source>
        <strain evidence="14">DSM 44707</strain>
    </source>
</reference>
<dbReference type="Pfam" id="PF00512">
    <property type="entry name" value="HisKA"/>
    <property type="match status" value="1"/>
</dbReference>
<keyword evidence="8 11" id="KW-1133">Transmembrane helix</keyword>
<comment type="subcellular location">
    <subcellularLocation>
        <location evidence="2">Cell membrane</location>
    </subcellularLocation>
</comment>
<evidence type="ECO:0000256" key="3">
    <source>
        <dbReference type="ARBA" id="ARBA00012438"/>
    </source>
</evidence>
<dbReference type="Gene3D" id="3.30.565.10">
    <property type="entry name" value="Histidine kinase-like ATPase, C-terminal domain"/>
    <property type="match status" value="1"/>
</dbReference>
<dbReference type="InterPro" id="IPR050736">
    <property type="entry name" value="Sensor_HK_Regulatory"/>
</dbReference>
<keyword evidence="11" id="KW-0472">Membrane</keyword>
<evidence type="ECO:0000256" key="11">
    <source>
        <dbReference type="SAM" id="Phobius"/>
    </source>
</evidence>
<dbReference type="EC" id="2.7.13.3" evidence="3"/>
<keyword evidence="7 14" id="KW-0418">Kinase</keyword>
<keyword evidence="9" id="KW-0902">Two-component regulatory system</keyword>
<gene>
    <name evidence="14" type="ORF">J2S41_003957</name>
</gene>
<dbReference type="SUPFAM" id="SSF55874">
    <property type="entry name" value="ATPase domain of HSP90 chaperone/DNA topoisomerase II/histidine kinase"/>
    <property type="match status" value="1"/>
</dbReference>
<dbReference type="Pfam" id="PF02518">
    <property type="entry name" value="HATPase_c"/>
    <property type="match status" value="1"/>
</dbReference>
<evidence type="ECO:0000313" key="14">
    <source>
        <dbReference type="EMBL" id="MDR7277179.1"/>
    </source>
</evidence>
<dbReference type="Gene3D" id="1.10.287.130">
    <property type="match status" value="1"/>
</dbReference>
<evidence type="ECO:0000256" key="1">
    <source>
        <dbReference type="ARBA" id="ARBA00000085"/>
    </source>
</evidence>
<dbReference type="PANTHER" id="PTHR43711">
    <property type="entry name" value="TWO-COMPONENT HISTIDINE KINASE"/>
    <property type="match status" value="1"/>
</dbReference>
<dbReference type="SUPFAM" id="SSF47384">
    <property type="entry name" value="Homodimeric domain of signal transducing histidine kinase"/>
    <property type="match status" value="1"/>
</dbReference>
<evidence type="ECO:0000259" key="13">
    <source>
        <dbReference type="PROSITE" id="PS50885"/>
    </source>
</evidence>
<dbReference type="SMART" id="SM00388">
    <property type="entry name" value="HisKA"/>
    <property type="match status" value="1"/>
</dbReference>
<dbReference type="Proteomes" id="UP001183643">
    <property type="component" value="Unassembled WGS sequence"/>
</dbReference>
<evidence type="ECO:0000256" key="9">
    <source>
        <dbReference type="ARBA" id="ARBA00023012"/>
    </source>
</evidence>
<dbReference type="PROSITE" id="PS50885">
    <property type="entry name" value="HAMP"/>
    <property type="match status" value="1"/>
</dbReference>
<dbReference type="InterPro" id="IPR036890">
    <property type="entry name" value="HATPase_C_sf"/>
</dbReference>
<dbReference type="InterPro" id="IPR004358">
    <property type="entry name" value="Sig_transdc_His_kin-like_C"/>
</dbReference>
<dbReference type="PRINTS" id="PR00344">
    <property type="entry name" value="BCTRLSENSOR"/>
</dbReference>
<comment type="catalytic activity">
    <reaction evidence="1">
        <text>ATP + protein L-histidine = ADP + protein N-phospho-L-histidine.</text>
        <dbReference type="EC" id="2.7.13.3"/>
    </reaction>
</comment>
<dbReference type="CDD" id="cd00075">
    <property type="entry name" value="HATPase"/>
    <property type="match status" value="1"/>
</dbReference>
<keyword evidence="5 14" id="KW-0808">Transferase</keyword>
<proteinExistence type="predicted"/>
<dbReference type="InterPro" id="IPR003660">
    <property type="entry name" value="HAMP_dom"/>
</dbReference>
<dbReference type="PROSITE" id="PS50109">
    <property type="entry name" value="HIS_KIN"/>
    <property type="match status" value="1"/>
</dbReference>
<evidence type="ECO:0000256" key="4">
    <source>
        <dbReference type="ARBA" id="ARBA00022553"/>
    </source>
</evidence>
<dbReference type="CDD" id="cd06225">
    <property type="entry name" value="HAMP"/>
    <property type="match status" value="1"/>
</dbReference>
<feature type="transmembrane region" description="Helical" evidence="11">
    <location>
        <begin position="281"/>
        <end position="304"/>
    </location>
</feature>
<dbReference type="InterPro" id="IPR003661">
    <property type="entry name" value="HisK_dim/P_dom"/>
</dbReference>
<evidence type="ECO:0000256" key="8">
    <source>
        <dbReference type="ARBA" id="ARBA00022989"/>
    </source>
</evidence>
<evidence type="ECO:0000256" key="10">
    <source>
        <dbReference type="SAM" id="Coils"/>
    </source>
</evidence>
<name>A0AAE3YRT5_9ACTN</name>
<dbReference type="InterPro" id="IPR005467">
    <property type="entry name" value="His_kinase_dom"/>
</dbReference>
<dbReference type="AlphaFoldDB" id="A0AAE3YRT5"/>
<dbReference type="FunFam" id="3.30.565.10:FF:000006">
    <property type="entry name" value="Sensor histidine kinase WalK"/>
    <property type="match status" value="1"/>
</dbReference>
<evidence type="ECO:0000256" key="5">
    <source>
        <dbReference type="ARBA" id="ARBA00022679"/>
    </source>
</evidence>